<sequence length="165" mass="18104">MGYRGKQKKMALEDYVDFFLSHKQFRLTIQSLNQIIGMHGMKKIFNAPKKLITDAVNTLDLMDPSRCTLNNNVSSLAFVALEDVIADLNDLDWQECCVTSIQTLNSCKHSVPDPGTKQIPIKDSDRGGVGEGGDGASSSCVVGSEPGKQRGKSKRKRSKVPDKNC</sequence>
<evidence type="ECO:0000259" key="2">
    <source>
        <dbReference type="Pfam" id="PF25042"/>
    </source>
</evidence>
<evidence type="ECO:0000256" key="1">
    <source>
        <dbReference type="SAM" id="MobiDB-lite"/>
    </source>
</evidence>
<name>A0A922F8E2_CARIL</name>
<accession>A0A922F8E2</accession>
<dbReference type="Proteomes" id="UP000811246">
    <property type="component" value="Chromosome 4"/>
</dbReference>
<dbReference type="InterPro" id="IPR056689">
    <property type="entry name" value="DUF7787"/>
</dbReference>
<comment type="caution">
    <text evidence="3">The sequence shown here is derived from an EMBL/GenBank/DDBJ whole genome shotgun (WGS) entry which is preliminary data.</text>
</comment>
<protein>
    <recommendedName>
        <fullName evidence="2">DUF7787 domain-containing protein</fullName>
    </recommendedName>
</protein>
<proteinExistence type="predicted"/>
<dbReference type="Pfam" id="PF25042">
    <property type="entry name" value="DUF7787"/>
    <property type="match status" value="1"/>
</dbReference>
<reference evidence="3" key="1">
    <citation type="submission" date="2021-01" db="EMBL/GenBank/DDBJ databases">
        <authorList>
            <person name="Lovell J.T."/>
            <person name="Bentley N."/>
            <person name="Bhattarai G."/>
            <person name="Jenkins J.W."/>
            <person name="Sreedasyam A."/>
            <person name="Alarcon Y."/>
            <person name="Bock C."/>
            <person name="Boston L."/>
            <person name="Carlson J."/>
            <person name="Cervantes K."/>
            <person name="Clermont K."/>
            <person name="Krom N."/>
            <person name="Kubenka K."/>
            <person name="Mamidi S."/>
            <person name="Mattison C."/>
            <person name="Monteros M."/>
            <person name="Pisani C."/>
            <person name="Plott C."/>
            <person name="Rajasekar S."/>
            <person name="Rhein H.S."/>
            <person name="Rohla C."/>
            <person name="Song M."/>
            <person name="Hilaire R.S."/>
            <person name="Shu S."/>
            <person name="Wells L."/>
            <person name="Wang X."/>
            <person name="Webber J."/>
            <person name="Heerema R.J."/>
            <person name="Klein P."/>
            <person name="Conner P."/>
            <person name="Grauke L."/>
            <person name="Grimwood J."/>
            <person name="Schmutz J."/>
            <person name="Randall J.J."/>
        </authorList>
    </citation>
    <scope>NUCLEOTIDE SEQUENCE</scope>
    <source>
        <tissue evidence="3">Leaf</tissue>
    </source>
</reference>
<evidence type="ECO:0000313" key="4">
    <source>
        <dbReference type="Proteomes" id="UP000811246"/>
    </source>
</evidence>
<dbReference type="PANTHER" id="PTHR35096">
    <property type="entry name" value="BNAA08G28570D PROTEIN"/>
    <property type="match status" value="1"/>
</dbReference>
<organism evidence="3 4">
    <name type="scientific">Carya illinoinensis</name>
    <name type="common">Pecan</name>
    <dbReference type="NCBI Taxonomy" id="32201"/>
    <lineage>
        <taxon>Eukaryota</taxon>
        <taxon>Viridiplantae</taxon>
        <taxon>Streptophyta</taxon>
        <taxon>Embryophyta</taxon>
        <taxon>Tracheophyta</taxon>
        <taxon>Spermatophyta</taxon>
        <taxon>Magnoliopsida</taxon>
        <taxon>eudicotyledons</taxon>
        <taxon>Gunneridae</taxon>
        <taxon>Pentapetalae</taxon>
        <taxon>rosids</taxon>
        <taxon>fabids</taxon>
        <taxon>Fagales</taxon>
        <taxon>Juglandaceae</taxon>
        <taxon>Carya</taxon>
    </lineage>
</organism>
<dbReference type="AlphaFoldDB" id="A0A922F8E2"/>
<dbReference type="EMBL" id="CM031828">
    <property type="protein sequence ID" value="KAG6718039.1"/>
    <property type="molecule type" value="Genomic_DNA"/>
</dbReference>
<feature type="region of interest" description="Disordered" evidence="1">
    <location>
        <begin position="109"/>
        <end position="165"/>
    </location>
</feature>
<feature type="domain" description="DUF7787" evidence="2">
    <location>
        <begin position="6"/>
        <end position="63"/>
    </location>
</feature>
<dbReference type="PANTHER" id="PTHR35096:SF8">
    <property type="entry name" value="OS03G0308600 PROTEIN"/>
    <property type="match status" value="1"/>
</dbReference>
<evidence type="ECO:0000313" key="3">
    <source>
        <dbReference type="EMBL" id="KAG6718039.1"/>
    </source>
</evidence>
<feature type="compositionally biased region" description="Basic residues" evidence="1">
    <location>
        <begin position="149"/>
        <end position="158"/>
    </location>
</feature>
<gene>
    <name evidence="3" type="ORF">I3842_04G131400</name>
</gene>